<protein>
    <submittedName>
        <fullName evidence="9">Major facilitator superfamily (MFS) profile domain-containing protein</fullName>
    </submittedName>
</protein>
<keyword evidence="8" id="KW-1185">Reference proteome</keyword>
<evidence type="ECO:0000256" key="3">
    <source>
        <dbReference type="ARBA" id="ARBA00022692"/>
    </source>
</evidence>
<dbReference type="GO" id="GO:0022857">
    <property type="term" value="F:transmembrane transporter activity"/>
    <property type="evidence" value="ECO:0007669"/>
    <property type="project" value="InterPro"/>
</dbReference>
<evidence type="ECO:0000256" key="1">
    <source>
        <dbReference type="ARBA" id="ARBA00004141"/>
    </source>
</evidence>
<evidence type="ECO:0000256" key="5">
    <source>
        <dbReference type="ARBA" id="ARBA00023136"/>
    </source>
</evidence>
<proteinExistence type="predicted"/>
<organism evidence="8 9">
    <name type="scientific">Romanomermis culicivorax</name>
    <name type="common">Nematode worm</name>
    <dbReference type="NCBI Taxonomy" id="13658"/>
    <lineage>
        <taxon>Eukaryota</taxon>
        <taxon>Metazoa</taxon>
        <taxon>Ecdysozoa</taxon>
        <taxon>Nematoda</taxon>
        <taxon>Enoplea</taxon>
        <taxon>Dorylaimia</taxon>
        <taxon>Mermithida</taxon>
        <taxon>Mermithoidea</taxon>
        <taxon>Mermithidae</taxon>
        <taxon>Romanomermis</taxon>
    </lineage>
</organism>
<keyword evidence="2" id="KW-0813">Transport</keyword>
<name>A0A915KTU5_ROMCU</name>
<comment type="subcellular location">
    <subcellularLocation>
        <location evidence="1">Membrane</location>
        <topology evidence="1">Multi-pass membrane protein</topology>
    </subcellularLocation>
</comment>
<keyword evidence="5 6" id="KW-0472">Membrane</keyword>
<dbReference type="InterPro" id="IPR011701">
    <property type="entry name" value="MFS"/>
</dbReference>
<feature type="transmembrane region" description="Helical" evidence="6">
    <location>
        <begin position="114"/>
        <end position="133"/>
    </location>
</feature>
<feature type="transmembrane region" description="Helical" evidence="6">
    <location>
        <begin position="82"/>
        <end position="102"/>
    </location>
</feature>
<evidence type="ECO:0000259" key="7">
    <source>
        <dbReference type="PROSITE" id="PS50850"/>
    </source>
</evidence>
<dbReference type="SUPFAM" id="SSF103473">
    <property type="entry name" value="MFS general substrate transporter"/>
    <property type="match status" value="1"/>
</dbReference>
<evidence type="ECO:0000256" key="4">
    <source>
        <dbReference type="ARBA" id="ARBA00022989"/>
    </source>
</evidence>
<keyword evidence="3 6" id="KW-0812">Transmembrane</keyword>
<dbReference type="OMA" id="CITRIVI"/>
<feature type="domain" description="Major facilitator superfamily (MFS) profile" evidence="7">
    <location>
        <begin position="1"/>
        <end position="136"/>
    </location>
</feature>
<dbReference type="WBParaSite" id="nRc.2.0.1.t41552-RA">
    <property type="protein sequence ID" value="nRc.2.0.1.t41552-RA"/>
    <property type="gene ID" value="nRc.2.0.1.g41552"/>
</dbReference>
<evidence type="ECO:0000313" key="8">
    <source>
        <dbReference type="Proteomes" id="UP000887565"/>
    </source>
</evidence>
<dbReference type="InterPro" id="IPR020846">
    <property type="entry name" value="MFS_dom"/>
</dbReference>
<dbReference type="GO" id="GO:0016020">
    <property type="term" value="C:membrane"/>
    <property type="evidence" value="ECO:0007669"/>
    <property type="project" value="UniProtKB-SubCell"/>
</dbReference>
<reference evidence="9" key="1">
    <citation type="submission" date="2022-11" db="UniProtKB">
        <authorList>
            <consortium name="WormBaseParasite"/>
        </authorList>
    </citation>
    <scope>IDENTIFICATION</scope>
</reference>
<dbReference type="InterPro" id="IPR036259">
    <property type="entry name" value="MFS_trans_sf"/>
</dbReference>
<evidence type="ECO:0000256" key="2">
    <source>
        <dbReference type="ARBA" id="ARBA00022448"/>
    </source>
</evidence>
<dbReference type="Proteomes" id="UP000887565">
    <property type="component" value="Unplaced"/>
</dbReference>
<feature type="transmembrane region" description="Helical" evidence="6">
    <location>
        <begin position="51"/>
        <end position="70"/>
    </location>
</feature>
<dbReference type="PROSITE" id="PS50850">
    <property type="entry name" value="MFS"/>
    <property type="match status" value="1"/>
</dbReference>
<evidence type="ECO:0000256" key="6">
    <source>
        <dbReference type="SAM" id="Phobius"/>
    </source>
</evidence>
<keyword evidence="4 6" id="KW-1133">Transmembrane helix</keyword>
<sequence>MDSDWHNQSLIMTAVIIEWLGRKKTMALEFFVYSVFVFMLFICLDRSTTTIFIFVARAFISGAFQVAYVYTPEVYPTTTRAIGLGCCSAMARIGAIVTPFVAQVAAKKSLSIPISIYGAVCLFGAVASLLLPIETKGREMKDFHH</sequence>
<dbReference type="PANTHER" id="PTHR23511">
    <property type="entry name" value="SYNAPTIC VESICLE GLYCOPROTEIN 2"/>
    <property type="match status" value="1"/>
</dbReference>
<dbReference type="Gene3D" id="1.20.1250.20">
    <property type="entry name" value="MFS general substrate transporter like domains"/>
    <property type="match status" value="1"/>
</dbReference>
<accession>A0A915KTU5</accession>
<dbReference type="AlphaFoldDB" id="A0A915KTU5"/>
<evidence type="ECO:0000313" key="9">
    <source>
        <dbReference type="WBParaSite" id="nRc.2.0.1.t41552-RA"/>
    </source>
</evidence>
<feature type="transmembrane region" description="Helical" evidence="6">
    <location>
        <begin position="26"/>
        <end position="44"/>
    </location>
</feature>
<dbReference type="Pfam" id="PF07690">
    <property type="entry name" value="MFS_1"/>
    <property type="match status" value="1"/>
</dbReference>
<dbReference type="PANTHER" id="PTHR23511:SF5">
    <property type="entry name" value="MAJOR FACILITATOR-TYPE TRANSPORTER HXNZ-RELATED"/>
    <property type="match status" value="1"/>
</dbReference>